<dbReference type="Pfam" id="PF02518">
    <property type="entry name" value="HATPase_c"/>
    <property type="match status" value="1"/>
</dbReference>
<dbReference type="CDD" id="cd00075">
    <property type="entry name" value="HATPase"/>
    <property type="match status" value="1"/>
</dbReference>
<dbReference type="PROSITE" id="PS50112">
    <property type="entry name" value="PAS"/>
    <property type="match status" value="2"/>
</dbReference>
<evidence type="ECO:0000256" key="5">
    <source>
        <dbReference type="ARBA" id="ARBA00022741"/>
    </source>
</evidence>
<evidence type="ECO:0000313" key="12">
    <source>
        <dbReference type="EMBL" id="MYL64695.1"/>
    </source>
</evidence>
<dbReference type="InterPro" id="IPR003594">
    <property type="entry name" value="HATPase_dom"/>
</dbReference>
<dbReference type="InterPro" id="IPR000700">
    <property type="entry name" value="PAS-assoc_C"/>
</dbReference>
<dbReference type="InterPro" id="IPR000014">
    <property type="entry name" value="PAS"/>
</dbReference>
<dbReference type="SMART" id="SM00091">
    <property type="entry name" value="PAS"/>
    <property type="match status" value="3"/>
</dbReference>
<dbReference type="Pfam" id="PF08447">
    <property type="entry name" value="PAS_3"/>
    <property type="match status" value="1"/>
</dbReference>
<dbReference type="InterPro" id="IPR003661">
    <property type="entry name" value="HisK_dim/P_dom"/>
</dbReference>
<proteinExistence type="predicted"/>
<reference evidence="12 13" key="1">
    <citation type="submission" date="2019-11" db="EMBL/GenBank/DDBJ databases">
        <title>Genome sequences of 17 halophilic strains isolated from different environments.</title>
        <authorList>
            <person name="Furrow R.E."/>
        </authorList>
    </citation>
    <scope>NUCLEOTIDE SEQUENCE [LARGE SCALE GENOMIC DNA]</scope>
    <source>
        <strain evidence="12 13">22506_14_FS</strain>
    </source>
</reference>
<dbReference type="CDD" id="cd00082">
    <property type="entry name" value="HisKA"/>
    <property type="match status" value="1"/>
</dbReference>
<dbReference type="EC" id="2.7.13.3" evidence="2"/>
<evidence type="ECO:0000259" key="11">
    <source>
        <dbReference type="PROSITE" id="PS50113"/>
    </source>
</evidence>
<dbReference type="InterPro" id="IPR036890">
    <property type="entry name" value="HATPase_C_sf"/>
</dbReference>
<evidence type="ECO:0000256" key="7">
    <source>
        <dbReference type="ARBA" id="ARBA00022840"/>
    </source>
</evidence>
<dbReference type="Gene3D" id="1.10.287.130">
    <property type="match status" value="1"/>
</dbReference>
<dbReference type="InterPro" id="IPR013655">
    <property type="entry name" value="PAS_fold_3"/>
</dbReference>
<feature type="domain" description="PAC" evidence="11">
    <location>
        <begin position="299"/>
        <end position="351"/>
    </location>
</feature>
<dbReference type="Gene3D" id="3.30.450.20">
    <property type="entry name" value="PAS domain"/>
    <property type="match status" value="3"/>
</dbReference>
<feature type="domain" description="PAS" evidence="10">
    <location>
        <begin position="355"/>
        <end position="412"/>
    </location>
</feature>
<organism evidence="12 13">
    <name type="scientific">Guptibacillus hwajinpoensis</name>
    <dbReference type="NCBI Taxonomy" id="208199"/>
    <lineage>
        <taxon>Bacteria</taxon>
        <taxon>Bacillati</taxon>
        <taxon>Bacillota</taxon>
        <taxon>Bacilli</taxon>
        <taxon>Bacillales</taxon>
        <taxon>Guptibacillaceae</taxon>
        <taxon>Guptibacillus</taxon>
    </lineage>
</organism>
<comment type="caution">
    <text evidence="12">The sequence shown here is derived from an EMBL/GenBank/DDBJ whole genome shotgun (WGS) entry which is preliminary data.</text>
</comment>
<gene>
    <name evidence="12" type="ORF">GLW07_15155</name>
</gene>
<evidence type="ECO:0000256" key="2">
    <source>
        <dbReference type="ARBA" id="ARBA00012438"/>
    </source>
</evidence>
<dbReference type="PROSITE" id="PS50109">
    <property type="entry name" value="HIS_KIN"/>
    <property type="match status" value="1"/>
</dbReference>
<keyword evidence="4" id="KW-0808">Transferase</keyword>
<dbReference type="SMART" id="SM00388">
    <property type="entry name" value="HisKA"/>
    <property type="match status" value="1"/>
</dbReference>
<dbReference type="GO" id="GO:0000155">
    <property type="term" value="F:phosphorelay sensor kinase activity"/>
    <property type="evidence" value="ECO:0007669"/>
    <property type="project" value="InterPro"/>
</dbReference>
<name>A0A845F1W7_9BACL</name>
<feature type="domain" description="Histidine kinase" evidence="9">
    <location>
        <begin position="492"/>
        <end position="698"/>
    </location>
</feature>
<evidence type="ECO:0000313" key="13">
    <source>
        <dbReference type="Proteomes" id="UP000447833"/>
    </source>
</evidence>
<dbReference type="InterPro" id="IPR005467">
    <property type="entry name" value="His_kinase_dom"/>
</dbReference>
<keyword evidence="5" id="KW-0547">Nucleotide-binding</keyword>
<dbReference type="NCBIfam" id="TIGR00229">
    <property type="entry name" value="sensory_box"/>
    <property type="match status" value="3"/>
</dbReference>
<dbReference type="EMBL" id="WMEY01000004">
    <property type="protein sequence ID" value="MYL64695.1"/>
    <property type="molecule type" value="Genomic_DNA"/>
</dbReference>
<evidence type="ECO:0000256" key="1">
    <source>
        <dbReference type="ARBA" id="ARBA00000085"/>
    </source>
</evidence>
<dbReference type="SMART" id="SM00086">
    <property type="entry name" value="PAC"/>
    <property type="match status" value="3"/>
</dbReference>
<dbReference type="CDD" id="cd00130">
    <property type="entry name" value="PAS"/>
    <property type="match status" value="2"/>
</dbReference>
<keyword evidence="6" id="KW-0418">Kinase</keyword>
<dbReference type="Gene3D" id="3.30.565.10">
    <property type="entry name" value="Histidine kinase-like ATPase, C-terminal domain"/>
    <property type="match status" value="1"/>
</dbReference>
<dbReference type="PROSITE" id="PS50113">
    <property type="entry name" value="PAC"/>
    <property type="match status" value="2"/>
</dbReference>
<dbReference type="Proteomes" id="UP000447833">
    <property type="component" value="Unassembled WGS sequence"/>
</dbReference>
<keyword evidence="7" id="KW-0067">ATP-binding</keyword>
<evidence type="ECO:0000259" key="9">
    <source>
        <dbReference type="PROSITE" id="PS50109"/>
    </source>
</evidence>
<sequence>MSISVNGMTLIIMGTMTGFCLRFEMKKCGKMKSTRSISVKAVRSTAFFCGILELNVDLSRNHLLGKRKTTYYGNYPVYVGGLMVKHSQDVLIDKQELHELHRNYQTYKSLFAHYPGMMYLLDHNGLIQNINHFGDALSKHYSVTIKSKHYTNFILASEHDEVNHFFYKTLQGQVTHFNTVFLTPDQEPFEVELVNIPVYVDNEVKGVFTYVRDITEERAAAFALRESQEKYRLIAEHTSELIRLVNVESGIITYASPSHETILGFKTEEYTGHSFYEDIHPDDHDAVIHLLHSTKDKPAVAEFRRRHVNGNWITLEDRARSIPYGVNGERMNVVVSRDITEKKRAEQELQSTLKQLRDLKYALDESALVSVTDESGKITSVNEKFCEITEYTEGELLGQTHMILDSGYHPQSFFDEMDMQIQSGAVWKGEINNKTKHGNDFWVDTTVVPFTGDNGEPYQYVYIRKDITDRKRAEELLRTSDKLSVIGELAAGVAHEIRNPLTSLKGFTQILKSRLDSDSDQEFISIMLDELDRINMIVNEFMVLARPQALAHEKANLQDLLQNVLTLIETQATLNNVQIITRVIENIPNISCNENQIKQVLINVIKNSIEAMPNGGEIILSLYPVKNEVIIEVRDNGEGIPNYQLTRLGEPFYTTKKKGNGLGLMICRRIVQNHQGTLLIDSKEGEGTVVTIKLPYRLSDESR</sequence>
<dbReference type="SUPFAM" id="SSF55874">
    <property type="entry name" value="ATPase domain of HSP90 chaperone/DNA topoisomerase II/histidine kinase"/>
    <property type="match status" value="1"/>
</dbReference>
<dbReference type="SUPFAM" id="SSF55785">
    <property type="entry name" value="PYP-like sensor domain (PAS domain)"/>
    <property type="match status" value="3"/>
</dbReference>
<dbReference type="AlphaFoldDB" id="A0A845F1W7"/>
<dbReference type="InterPro" id="IPR036097">
    <property type="entry name" value="HisK_dim/P_sf"/>
</dbReference>
<evidence type="ECO:0000256" key="3">
    <source>
        <dbReference type="ARBA" id="ARBA00022553"/>
    </source>
</evidence>
<dbReference type="PRINTS" id="PR00344">
    <property type="entry name" value="BCTRLSENSOR"/>
</dbReference>
<feature type="domain" description="PAS" evidence="10">
    <location>
        <begin position="227"/>
        <end position="298"/>
    </location>
</feature>
<dbReference type="PANTHER" id="PTHR43065:SF10">
    <property type="entry name" value="PEROXIDE STRESS-ACTIVATED HISTIDINE KINASE MAK3"/>
    <property type="match status" value="1"/>
</dbReference>
<evidence type="ECO:0000256" key="8">
    <source>
        <dbReference type="ARBA" id="ARBA00023012"/>
    </source>
</evidence>
<evidence type="ECO:0000256" key="4">
    <source>
        <dbReference type="ARBA" id="ARBA00022679"/>
    </source>
</evidence>
<evidence type="ECO:0000256" key="6">
    <source>
        <dbReference type="ARBA" id="ARBA00022777"/>
    </source>
</evidence>
<dbReference type="InterPro" id="IPR004358">
    <property type="entry name" value="Sig_transdc_His_kin-like_C"/>
</dbReference>
<dbReference type="Pfam" id="PF00512">
    <property type="entry name" value="HisKA"/>
    <property type="match status" value="1"/>
</dbReference>
<dbReference type="SUPFAM" id="SSF47384">
    <property type="entry name" value="Homodimeric domain of signal transducing histidine kinase"/>
    <property type="match status" value="1"/>
</dbReference>
<evidence type="ECO:0000259" key="10">
    <source>
        <dbReference type="PROSITE" id="PS50112"/>
    </source>
</evidence>
<dbReference type="InterPro" id="IPR035965">
    <property type="entry name" value="PAS-like_dom_sf"/>
</dbReference>
<dbReference type="SMART" id="SM00387">
    <property type="entry name" value="HATPase_c"/>
    <property type="match status" value="1"/>
</dbReference>
<protein>
    <recommendedName>
        <fullName evidence="2">histidine kinase</fullName>
        <ecNumber evidence="2">2.7.13.3</ecNumber>
    </recommendedName>
</protein>
<dbReference type="InterPro" id="IPR001610">
    <property type="entry name" value="PAC"/>
</dbReference>
<dbReference type="GO" id="GO:0005524">
    <property type="term" value="F:ATP binding"/>
    <property type="evidence" value="ECO:0007669"/>
    <property type="project" value="UniProtKB-KW"/>
</dbReference>
<comment type="catalytic activity">
    <reaction evidence="1">
        <text>ATP + protein L-histidine = ADP + protein N-phospho-L-histidine.</text>
        <dbReference type="EC" id="2.7.13.3"/>
    </reaction>
</comment>
<accession>A0A845F1W7</accession>
<dbReference type="Pfam" id="PF13426">
    <property type="entry name" value="PAS_9"/>
    <property type="match status" value="2"/>
</dbReference>
<feature type="domain" description="PAC" evidence="11">
    <location>
        <begin position="427"/>
        <end position="479"/>
    </location>
</feature>
<dbReference type="PANTHER" id="PTHR43065">
    <property type="entry name" value="SENSOR HISTIDINE KINASE"/>
    <property type="match status" value="1"/>
</dbReference>
<keyword evidence="3" id="KW-0597">Phosphoprotein</keyword>
<keyword evidence="8" id="KW-0902">Two-component regulatory system</keyword>